<feature type="binding site" evidence="10">
    <location>
        <position position="93"/>
    </location>
    <ligand>
        <name>L-citrulline</name>
        <dbReference type="ChEBI" id="CHEBI:57743"/>
    </ligand>
</feature>
<dbReference type="PANTHER" id="PTHR11587:SF2">
    <property type="entry name" value="ARGININOSUCCINATE SYNTHASE"/>
    <property type="match status" value="1"/>
</dbReference>
<comment type="pathway">
    <text evidence="1 10">Amino-acid biosynthesis; L-arginine biosynthesis; L-arginine from L-ornithine and carbamoyl phosphate: step 2/3.</text>
</comment>
<evidence type="ECO:0000256" key="10">
    <source>
        <dbReference type="HAMAP-Rule" id="MF_00005"/>
    </source>
</evidence>
<dbReference type="EMBL" id="JALBWM010000022">
    <property type="protein sequence ID" value="MCO1334173.1"/>
    <property type="molecule type" value="Genomic_DNA"/>
</dbReference>
<dbReference type="Proteomes" id="UP001139028">
    <property type="component" value="Unassembled WGS sequence"/>
</dbReference>
<dbReference type="RefSeq" id="WP_252465687.1">
    <property type="nucleotide sequence ID" value="NZ_JALBWM010000022.1"/>
</dbReference>
<keyword evidence="8 10" id="KW-0547">Nucleotide-binding</keyword>
<dbReference type="InterPro" id="IPR001518">
    <property type="entry name" value="Arginosuc_synth"/>
</dbReference>
<organism evidence="13 14">
    <name type="scientific">Microbulbifer okhotskensis</name>
    <dbReference type="NCBI Taxonomy" id="2926617"/>
    <lineage>
        <taxon>Bacteria</taxon>
        <taxon>Pseudomonadati</taxon>
        <taxon>Pseudomonadota</taxon>
        <taxon>Gammaproteobacteria</taxon>
        <taxon>Cellvibrionales</taxon>
        <taxon>Microbulbiferaceae</taxon>
        <taxon>Microbulbifer</taxon>
    </lineage>
</organism>
<sequence length="406" mass="45526">MSKIEKVVLAYSGGLDTSVIVRWLQDTYNCEVVTFTADIGQGEEVEPARAKAEALGIKEIYIDDLREEYVRDFVFPMFRANAIYEGEYLLGTSIARPLIAKRLIEIANETGADAISHGATGKGNDQVRFELGAYALKPGIQVIAPWREWDLNSRKKLMEYCEQRNIPVDFSSGKKKSPYSMDANLLHISYEGGNLEDPWAEAEEDMWRWSVSPEAAPEEPTYITVGFEKGDPVSIDDERLSPATLLEKLNKLGGDNGIGRLDIVENRYVGMKSRGCYETPGGTILMKAHRAIESITLDREVAHMKDSLMPRYAELVYNGYWWSPERRMLQAAIDESQDVVNGEVRLKLYKGSVSAVGRRSAESLFDERIATFEDDAGAYDQKDAEGFIKLNALRLRIAAGKGRKLI</sequence>
<dbReference type="GO" id="GO:0006526">
    <property type="term" value="P:L-arginine biosynthetic process"/>
    <property type="evidence" value="ECO:0007669"/>
    <property type="project" value="UniProtKB-UniRule"/>
</dbReference>
<feature type="binding site" evidence="10">
    <location>
        <position position="125"/>
    </location>
    <ligand>
        <name>L-aspartate</name>
        <dbReference type="ChEBI" id="CHEBI:29991"/>
    </ligand>
</feature>
<proteinExistence type="inferred from homology"/>
<dbReference type="InterPro" id="IPR018223">
    <property type="entry name" value="Arginosuc_synth_CS"/>
</dbReference>
<dbReference type="Gene3D" id="3.40.50.620">
    <property type="entry name" value="HUPs"/>
    <property type="match status" value="1"/>
</dbReference>
<dbReference type="PROSITE" id="PS00564">
    <property type="entry name" value="ARGININOSUCCIN_SYN_1"/>
    <property type="match status" value="1"/>
</dbReference>
<evidence type="ECO:0000256" key="8">
    <source>
        <dbReference type="ARBA" id="ARBA00022741"/>
    </source>
</evidence>
<dbReference type="InterPro" id="IPR048267">
    <property type="entry name" value="Arginosuc_syn_N"/>
</dbReference>
<dbReference type="NCBIfam" id="TIGR00032">
    <property type="entry name" value="argG"/>
    <property type="match status" value="1"/>
</dbReference>
<keyword evidence="6 10" id="KW-0436">Ligase</keyword>
<evidence type="ECO:0000256" key="7">
    <source>
        <dbReference type="ARBA" id="ARBA00022605"/>
    </source>
</evidence>
<feature type="binding site" evidence="10">
    <location>
        <position position="37"/>
    </location>
    <ligand>
        <name>ATP</name>
        <dbReference type="ChEBI" id="CHEBI:30616"/>
    </ligand>
</feature>
<feature type="binding site" evidence="10">
    <location>
        <position position="189"/>
    </location>
    <ligand>
        <name>L-citrulline</name>
        <dbReference type="ChEBI" id="CHEBI:57743"/>
    </ligand>
</feature>
<evidence type="ECO:0000259" key="11">
    <source>
        <dbReference type="Pfam" id="PF00764"/>
    </source>
</evidence>
<dbReference type="FunFam" id="3.90.1260.10:FF:000007">
    <property type="entry name" value="Argininosuccinate synthase"/>
    <property type="match status" value="1"/>
</dbReference>
<feature type="binding site" evidence="10">
    <location>
        <position position="277"/>
    </location>
    <ligand>
        <name>L-citrulline</name>
        <dbReference type="ChEBI" id="CHEBI:57743"/>
    </ligand>
</feature>
<feature type="binding site" evidence="10">
    <location>
        <position position="118"/>
    </location>
    <ligand>
        <name>ATP</name>
        <dbReference type="ChEBI" id="CHEBI:30616"/>
    </ligand>
</feature>
<evidence type="ECO:0000256" key="5">
    <source>
        <dbReference type="ARBA" id="ARBA00022571"/>
    </source>
</evidence>
<dbReference type="CDD" id="cd01999">
    <property type="entry name" value="ASS"/>
    <property type="match status" value="1"/>
</dbReference>
<dbReference type="SUPFAM" id="SSF52402">
    <property type="entry name" value="Adenine nucleotide alpha hydrolases-like"/>
    <property type="match status" value="1"/>
</dbReference>
<feature type="binding site" evidence="10">
    <location>
        <position position="124"/>
    </location>
    <ligand>
        <name>L-aspartate</name>
        <dbReference type="ChEBI" id="CHEBI:29991"/>
    </ligand>
</feature>
<comment type="similarity">
    <text evidence="10">Belongs to the argininosuccinate synthase family. Type 1 subfamily.</text>
</comment>
<dbReference type="InterPro" id="IPR023434">
    <property type="entry name" value="Arginosuc_synth_type_1_subfam"/>
</dbReference>
<keyword evidence="9 10" id="KW-0067">ATP-binding</keyword>
<evidence type="ECO:0000256" key="6">
    <source>
        <dbReference type="ARBA" id="ARBA00022598"/>
    </source>
</evidence>
<evidence type="ECO:0000256" key="2">
    <source>
        <dbReference type="ARBA" id="ARBA00011881"/>
    </source>
</evidence>
<dbReference type="FunFam" id="1.20.5.470:FF:000001">
    <property type="entry name" value="Argininosuccinate synthase"/>
    <property type="match status" value="1"/>
</dbReference>
<dbReference type="Gene3D" id="1.20.5.470">
    <property type="entry name" value="Single helix bin"/>
    <property type="match status" value="1"/>
</dbReference>
<dbReference type="GO" id="GO:0005524">
    <property type="term" value="F:ATP binding"/>
    <property type="evidence" value="ECO:0007669"/>
    <property type="project" value="UniProtKB-UniRule"/>
</dbReference>
<feature type="binding site" evidence="10">
    <location>
        <position position="120"/>
    </location>
    <ligand>
        <name>L-aspartate</name>
        <dbReference type="ChEBI" id="CHEBI:29991"/>
    </ligand>
</feature>
<feature type="binding site" evidence="10">
    <location>
        <position position="128"/>
    </location>
    <ligand>
        <name>L-citrulline</name>
        <dbReference type="ChEBI" id="CHEBI:57743"/>
    </ligand>
</feature>
<feature type="binding site" evidence="10">
    <location>
        <position position="265"/>
    </location>
    <ligand>
        <name>L-citrulline</name>
        <dbReference type="ChEBI" id="CHEBI:57743"/>
    </ligand>
</feature>
<evidence type="ECO:0000259" key="12">
    <source>
        <dbReference type="Pfam" id="PF20979"/>
    </source>
</evidence>
<keyword evidence="7 10" id="KW-0028">Amino-acid biosynthesis</keyword>
<dbReference type="GO" id="GO:0000053">
    <property type="term" value="P:argininosuccinate metabolic process"/>
    <property type="evidence" value="ECO:0007669"/>
    <property type="project" value="TreeGrafter"/>
</dbReference>
<dbReference type="SUPFAM" id="SSF69864">
    <property type="entry name" value="Argininosuccinate synthetase, C-terminal domain"/>
    <property type="match status" value="1"/>
</dbReference>
<evidence type="ECO:0000256" key="9">
    <source>
        <dbReference type="ARBA" id="ARBA00022840"/>
    </source>
</evidence>
<dbReference type="GO" id="GO:0000050">
    <property type="term" value="P:urea cycle"/>
    <property type="evidence" value="ECO:0007669"/>
    <property type="project" value="TreeGrafter"/>
</dbReference>
<gene>
    <name evidence="10" type="primary">argG</name>
    <name evidence="13" type="ORF">MO867_07430</name>
</gene>
<feature type="binding site" evidence="10">
    <location>
        <position position="88"/>
    </location>
    <ligand>
        <name>L-citrulline</name>
        <dbReference type="ChEBI" id="CHEBI:57743"/>
    </ligand>
</feature>
<dbReference type="HAMAP" id="MF_00005">
    <property type="entry name" value="Arg_succ_synth_type1"/>
    <property type="match status" value="1"/>
</dbReference>
<dbReference type="PANTHER" id="PTHR11587">
    <property type="entry name" value="ARGININOSUCCINATE SYNTHASE"/>
    <property type="match status" value="1"/>
</dbReference>
<comment type="catalytic activity">
    <reaction evidence="10">
        <text>L-citrulline + L-aspartate + ATP = 2-(N(omega)-L-arginino)succinate + AMP + diphosphate + H(+)</text>
        <dbReference type="Rhea" id="RHEA:10932"/>
        <dbReference type="ChEBI" id="CHEBI:15378"/>
        <dbReference type="ChEBI" id="CHEBI:29991"/>
        <dbReference type="ChEBI" id="CHEBI:30616"/>
        <dbReference type="ChEBI" id="CHEBI:33019"/>
        <dbReference type="ChEBI" id="CHEBI:57472"/>
        <dbReference type="ChEBI" id="CHEBI:57743"/>
        <dbReference type="ChEBI" id="CHEBI:456215"/>
        <dbReference type="EC" id="6.3.4.5"/>
    </reaction>
</comment>
<keyword evidence="5 10" id="KW-0055">Arginine biosynthesis</keyword>
<dbReference type="AlphaFoldDB" id="A0A9X2ERF5"/>
<dbReference type="NCBIfam" id="NF001770">
    <property type="entry name" value="PRK00509.1"/>
    <property type="match status" value="1"/>
</dbReference>
<dbReference type="InterPro" id="IPR024074">
    <property type="entry name" value="AS_cat/multimer_dom_body"/>
</dbReference>
<comment type="subunit">
    <text evidence="2 10">Homotetramer.</text>
</comment>
<feature type="binding site" evidence="10">
    <location>
        <position position="124"/>
    </location>
    <ligand>
        <name>L-citrulline</name>
        <dbReference type="ChEBI" id="CHEBI:57743"/>
    </ligand>
</feature>
<dbReference type="Pfam" id="PF20979">
    <property type="entry name" value="Arginosuc_syn_C"/>
    <property type="match status" value="1"/>
</dbReference>
<dbReference type="PROSITE" id="PS00565">
    <property type="entry name" value="ARGININOSUCCIN_SYN_2"/>
    <property type="match status" value="1"/>
</dbReference>
<comment type="subcellular location">
    <subcellularLocation>
        <location evidence="10">Cytoplasm</location>
    </subcellularLocation>
</comment>
<feature type="domain" description="Arginosuccinate synthase C-terminal" evidence="12">
    <location>
        <begin position="179"/>
        <end position="397"/>
    </location>
</feature>
<dbReference type="InterPro" id="IPR014729">
    <property type="entry name" value="Rossmann-like_a/b/a_fold"/>
</dbReference>
<feature type="domain" description="Arginosuccinate synthase-like N-terminal" evidence="11">
    <location>
        <begin position="6"/>
        <end position="167"/>
    </location>
</feature>
<keyword evidence="14" id="KW-1185">Reference proteome</keyword>
<dbReference type="Pfam" id="PF00764">
    <property type="entry name" value="Arginosuc_synth"/>
    <property type="match status" value="1"/>
</dbReference>
<dbReference type="GO" id="GO:0005737">
    <property type="term" value="C:cytoplasm"/>
    <property type="evidence" value="ECO:0007669"/>
    <property type="project" value="UniProtKB-SubCell"/>
</dbReference>
<feature type="binding site" evidence="10">
    <location>
        <begin position="10"/>
        <end position="18"/>
    </location>
    <ligand>
        <name>ATP</name>
        <dbReference type="ChEBI" id="CHEBI:30616"/>
    </ligand>
</feature>
<dbReference type="InterPro" id="IPR048268">
    <property type="entry name" value="Arginosuc_syn_C"/>
</dbReference>
<reference evidence="13" key="1">
    <citation type="journal article" date="2022" name="Arch. Microbiol.">
        <title>Microbulbifer okhotskensis sp. nov., isolated from a deep bottom sediment of the Okhotsk Sea.</title>
        <authorList>
            <person name="Romanenko L."/>
            <person name="Kurilenko V."/>
            <person name="Otstavnykh N."/>
            <person name="Velansky P."/>
            <person name="Isaeva M."/>
            <person name="Mikhailov V."/>
        </authorList>
    </citation>
    <scope>NUCLEOTIDE SEQUENCE</scope>
    <source>
        <strain evidence="13">OS29</strain>
    </source>
</reference>
<dbReference type="Gene3D" id="3.90.1260.10">
    <property type="entry name" value="Argininosuccinate synthetase, chain A, domain 2"/>
    <property type="match status" value="1"/>
</dbReference>
<feature type="binding site" evidence="10">
    <location>
        <position position="180"/>
    </location>
    <ligand>
        <name>L-citrulline</name>
        <dbReference type="ChEBI" id="CHEBI:57743"/>
    </ligand>
</feature>
<evidence type="ECO:0000313" key="14">
    <source>
        <dbReference type="Proteomes" id="UP001139028"/>
    </source>
</evidence>
<evidence type="ECO:0000313" key="13">
    <source>
        <dbReference type="EMBL" id="MCO1334173.1"/>
    </source>
</evidence>
<dbReference type="GO" id="GO:0004055">
    <property type="term" value="F:argininosuccinate synthase activity"/>
    <property type="evidence" value="ECO:0007669"/>
    <property type="project" value="UniProtKB-UniRule"/>
</dbReference>
<protein>
    <recommendedName>
        <fullName evidence="3 10">Argininosuccinate synthase</fullName>
        <ecNumber evidence="3 10">6.3.4.5</ecNumber>
    </recommendedName>
    <alternativeName>
        <fullName evidence="10">Citrulline--aspartate ligase</fullName>
    </alternativeName>
</protein>
<dbReference type="FunFam" id="3.40.50.620:FF:000019">
    <property type="entry name" value="Argininosuccinate synthase"/>
    <property type="match status" value="1"/>
</dbReference>
<evidence type="ECO:0000256" key="4">
    <source>
        <dbReference type="ARBA" id="ARBA00022490"/>
    </source>
</evidence>
<name>A0A9X2ERF5_9GAMM</name>
<accession>A0A9X2ERF5</accession>
<evidence type="ECO:0000256" key="3">
    <source>
        <dbReference type="ARBA" id="ARBA00012286"/>
    </source>
</evidence>
<comment type="caution">
    <text evidence="13">The sequence shown here is derived from an EMBL/GenBank/DDBJ whole genome shotgun (WGS) entry which is preliminary data.</text>
</comment>
<dbReference type="EC" id="6.3.4.5" evidence="3 10"/>
<evidence type="ECO:0000256" key="1">
    <source>
        <dbReference type="ARBA" id="ARBA00004967"/>
    </source>
</evidence>
<keyword evidence="4 10" id="KW-0963">Cytoplasm</keyword>